<dbReference type="EMBL" id="OZ035840">
    <property type="protein sequence ID" value="CAL1588293.1"/>
    <property type="molecule type" value="Genomic_DNA"/>
</dbReference>
<gene>
    <name evidence="1" type="ORF">KC01_LOCUS18112</name>
</gene>
<dbReference type="Proteomes" id="UP001497482">
    <property type="component" value="Chromosome 18"/>
</dbReference>
<proteinExistence type="predicted"/>
<organism evidence="1 2">
    <name type="scientific">Knipowitschia caucasica</name>
    <name type="common">Caucasian dwarf goby</name>
    <name type="synonym">Pomatoschistus caucasicus</name>
    <dbReference type="NCBI Taxonomy" id="637954"/>
    <lineage>
        <taxon>Eukaryota</taxon>
        <taxon>Metazoa</taxon>
        <taxon>Chordata</taxon>
        <taxon>Craniata</taxon>
        <taxon>Vertebrata</taxon>
        <taxon>Euteleostomi</taxon>
        <taxon>Actinopterygii</taxon>
        <taxon>Neopterygii</taxon>
        <taxon>Teleostei</taxon>
        <taxon>Neoteleostei</taxon>
        <taxon>Acanthomorphata</taxon>
        <taxon>Gobiaria</taxon>
        <taxon>Gobiiformes</taxon>
        <taxon>Gobioidei</taxon>
        <taxon>Gobiidae</taxon>
        <taxon>Gobiinae</taxon>
        <taxon>Knipowitschia</taxon>
    </lineage>
</organism>
<dbReference type="AlphaFoldDB" id="A0AAV2KIA4"/>
<name>A0AAV2KIA4_KNICA</name>
<keyword evidence="2" id="KW-1185">Reference proteome</keyword>
<reference evidence="1 2" key="1">
    <citation type="submission" date="2024-04" db="EMBL/GenBank/DDBJ databases">
        <authorList>
            <person name="Waldvogel A.-M."/>
            <person name="Schoenle A."/>
        </authorList>
    </citation>
    <scope>NUCLEOTIDE SEQUENCE [LARGE SCALE GENOMIC DNA]</scope>
</reference>
<accession>A0AAV2KIA4</accession>
<evidence type="ECO:0000313" key="1">
    <source>
        <dbReference type="EMBL" id="CAL1588293.1"/>
    </source>
</evidence>
<evidence type="ECO:0000313" key="2">
    <source>
        <dbReference type="Proteomes" id="UP001497482"/>
    </source>
</evidence>
<protein>
    <submittedName>
        <fullName evidence="1">Uncharacterized protein</fullName>
    </submittedName>
</protein>
<sequence length="67" mass="7536">MYECAHGSAKARTTLQTHCSLLHTRDSPPPPEPFGPSCFMEIHPRQVHSSGFQTERQLAHIGSHRRS</sequence>